<dbReference type="Pfam" id="PF01061">
    <property type="entry name" value="ABC2_membrane"/>
    <property type="match status" value="1"/>
</dbReference>
<dbReference type="PANTHER" id="PTHR48042:SF8">
    <property type="entry name" value="ABC-2 TYPE TRANSPORTER TRANSMEMBRANE DOMAIN-CONTAINING PROTEIN"/>
    <property type="match status" value="1"/>
</dbReference>
<evidence type="ECO:0000256" key="10">
    <source>
        <dbReference type="SAM" id="Phobius"/>
    </source>
</evidence>
<dbReference type="InterPro" id="IPR043926">
    <property type="entry name" value="ABCG_dom"/>
</dbReference>
<keyword evidence="3" id="KW-0813">Transport</keyword>
<keyword evidence="7 10" id="KW-1133">Transmembrane helix</keyword>
<feature type="region of interest" description="Disordered" evidence="9">
    <location>
        <begin position="1"/>
        <end position="22"/>
    </location>
</feature>
<dbReference type="InterPro" id="IPR027417">
    <property type="entry name" value="P-loop_NTPase"/>
</dbReference>
<feature type="transmembrane region" description="Helical" evidence="10">
    <location>
        <begin position="463"/>
        <end position="491"/>
    </location>
</feature>
<sequence>MEMNKFKEEEMEDGSESGMGKDKAKNLVWEDVTVSVMADNYCSSMLMSKAANYGRKLLNGVTGFALPRRIMAIMGPSGSGKSTLLDALAGRLSPNVIMTGNVLLNGKQRSIGCRKISYVTQEDFLLGTLSVRETLTYSAKLRLPTTFTKNEINAVVQNTMMKMGLQDCADKKIGNWHLRGISGGEKRRLSISLEILTQPHVMFLDEPTSGLDSASAFFVIEALRNMALDGRIVICSIHQPSSFVFDLFDDLCLLSSGETMYFGEAKAAIKFFSEAGFPCPTRRNPSDHFLRCINSDFDKIAAIQLRSQKDFGSPESSNSQINLSTEDIKAVLIQKYMNSAYSVDTRKRIRELTLEELVTGPYMNKASWWKQLCILTNRSFINMTRDLAYYWIRILFCVLIALGAGIMFFDIGLSSSAILARVKCYTYFFDFLLCLCVGGLPSLSEEWKVVYYERYNGHYGEGVFVLANFLSSLPFLVIISLSSGIIIYYMVKFHLGFSIYCYFCINLFCCVAIMESITMIVALLVPNFLMGIGITAAVICCNLLPMLMLLTIAAGLYRQLAYLPKFFWQYPMSYISFTAWAVQGQHKNDVIGLEFEPWVPGQPKLKGERILETDLGVNSNHSKWWDLAALFFIFLCHRVVFFMVLKYKDRAVLLLHRLFAKQSFEPLRKTISDSFRREKYTSSKRHQSLHPLSSQEGLASPLP</sequence>
<dbReference type="CDD" id="cd03213">
    <property type="entry name" value="ABCG_EPDR"/>
    <property type="match status" value="1"/>
</dbReference>
<feature type="transmembrane region" description="Helical" evidence="10">
    <location>
        <begin position="388"/>
        <end position="413"/>
    </location>
</feature>
<dbReference type="InterPro" id="IPR003439">
    <property type="entry name" value="ABC_transporter-like_ATP-bd"/>
</dbReference>
<feature type="region of interest" description="Disordered" evidence="9">
    <location>
        <begin position="681"/>
        <end position="703"/>
    </location>
</feature>
<dbReference type="Gene3D" id="3.40.50.300">
    <property type="entry name" value="P-loop containing nucleotide triphosphate hydrolases"/>
    <property type="match status" value="1"/>
</dbReference>
<dbReference type="PROSITE" id="PS50893">
    <property type="entry name" value="ABC_TRANSPORTER_2"/>
    <property type="match status" value="1"/>
</dbReference>
<dbReference type="InterPro" id="IPR003593">
    <property type="entry name" value="AAA+_ATPase"/>
</dbReference>
<evidence type="ECO:0000259" key="11">
    <source>
        <dbReference type="PROSITE" id="PS50893"/>
    </source>
</evidence>
<dbReference type="InterPro" id="IPR052215">
    <property type="entry name" value="Plant_ABCG"/>
</dbReference>
<keyword evidence="6" id="KW-0067">ATP-binding</keyword>
<keyword evidence="13" id="KW-1185">Reference proteome</keyword>
<dbReference type="SMART" id="SM00382">
    <property type="entry name" value="AAA"/>
    <property type="match status" value="1"/>
</dbReference>
<dbReference type="Pfam" id="PF00005">
    <property type="entry name" value="ABC_tran"/>
    <property type="match status" value="1"/>
</dbReference>
<keyword evidence="8 10" id="KW-0472">Membrane</keyword>
<feature type="transmembrane region" description="Helical" evidence="10">
    <location>
        <begin position="624"/>
        <end position="645"/>
    </location>
</feature>
<proteinExistence type="inferred from homology"/>
<dbReference type="InterPro" id="IPR017871">
    <property type="entry name" value="ABC_transporter-like_CS"/>
</dbReference>
<keyword evidence="5" id="KW-0547">Nucleotide-binding</keyword>
<dbReference type="Pfam" id="PF19055">
    <property type="entry name" value="ABC2_membrane_7"/>
    <property type="match status" value="1"/>
</dbReference>
<dbReference type="EMBL" id="JARPOI010000118">
    <property type="protein sequence ID" value="KAJ9129619.1"/>
    <property type="molecule type" value="Genomic_DNA"/>
</dbReference>
<feature type="transmembrane region" description="Helical" evidence="10">
    <location>
        <begin position="503"/>
        <end position="525"/>
    </location>
</feature>
<comment type="similarity">
    <text evidence="2">Belongs to the ABC transporter superfamily. ABCG family. Eye pigment precursor importer (TC 3.A.1.204) subfamily.</text>
</comment>
<accession>A0ABQ9KBS9</accession>
<dbReference type="PROSITE" id="PS00211">
    <property type="entry name" value="ABC_TRANSPORTER_1"/>
    <property type="match status" value="1"/>
</dbReference>
<dbReference type="PANTHER" id="PTHR48042">
    <property type="entry name" value="ABC TRANSPORTER G FAMILY MEMBER 11"/>
    <property type="match status" value="1"/>
</dbReference>
<comment type="subcellular location">
    <subcellularLocation>
        <location evidence="1">Membrane</location>
        <topology evidence="1">Multi-pass membrane protein</topology>
    </subcellularLocation>
</comment>
<dbReference type="Proteomes" id="UP001174677">
    <property type="component" value="Unassembled WGS sequence"/>
</dbReference>
<reference evidence="12 13" key="1">
    <citation type="journal article" date="2023" name="Plant Biotechnol. J.">
        <title>Chromosome-level wild Hevea brasiliensis genome provides new tools for genomic-assisted breeding and valuable loci to elevate rubber yield.</title>
        <authorList>
            <person name="Cheng H."/>
            <person name="Song X."/>
            <person name="Hu Y."/>
            <person name="Wu T."/>
            <person name="Yang Q."/>
            <person name="An Z."/>
            <person name="Feng S."/>
            <person name="Deng Z."/>
            <person name="Wu W."/>
            <person name="Zeng X."/>
            <person name="Tu M."/>
            <person name="Wang X."/>
            <person name="Huang H."/>
        </authorList>
    </citation>
    <scope>NUCLEOTIDE SEQUENCE [LARGE SCALE GENOMIC DNA]</scope>
    <source>
        <strain evidence="12">MT/VB/25A 57/8</strain>
    </source>
</reference>
<evidence type="ECO:0000256" key="6">
    <source>
        <dbReference type="ARBA" id="ARBA00022840"/>
    </source>
</evidence>
<evidence type="ECO:0000313" key="12">
    <source>
        <dbReference type="EMBL" id="KAJ9129619.1"/>
    </source>
</evidence>
<evidence type="ECO:0000256" key="8">
    <source>
        <dbReference type="ARBA" id="ARBA00023136"/>
    </source>
</evidence>
<evidence type="ECO:0000256" key="9">
    <source>
        <dbReference type="SAM" id="MobiDB-lite"/>
    </source>
</evidence>
<dbReference type="SUPFAM" id="SSF52540">
    <property type="entry name" value="P-loop containing nucleoside triphosphate hydrolases"/>
    <property type="match status" value="1"/>
</dbReference>
<evidence type="ECO:0000313" key="13">
    <source>
        <dbReference type="Proteomes" id="UP001174677"/>
    </source>
</evidence>
<dbReference type="InterPro" id="IPR013525">
    <property type="entry name" value="ABC2_TM"/>
</dbReference>
<organism evidence="12 13">
    <name type="scientific">Hevea brasiliensis</name>
    <name type="common">Para rubber tree</name>
    <name type="synonym">Siphonia brasiliensis</name>
    <dbReference type="NCBI Taxonomy" id="3981"/>
    <lineage>
        <taxon>Eukaryota</taxon>
        <taxon>Viridiplantae</taxon>
        <taxon>Streptophyta</taxon>
        <taxon>Embryophyta</taxon>
        <taxon>Tracheophyta</taxon>
        <taxon>Spermatophyta</taxon>
        <taxon>Magnoliopsida</taxon>
        <taxon>eudicotyledons</taxon>
        <taxon>Gunneridae</taxon>
        <taxon>Pentapetalae</taxon>
        <taxon>rosids</taxon>
        <taxon>fabids</taxon>
        <taxon>Malpighiales</taxon>
        <taxon>Euphorbiaceae</taxon>
        <taxon>Crotonoideae</taxon>
        <taxon>Micrandreae</taxon>
        <taxon>Hevea</taxon>
    </lineage>
</organism>
<feature type="domain" description="ABC transporter" evidence="11">
    <location>
        <begin position="27"/>
        <end position="281"/>
    </location>
</feature>
<feature type="transmembrane region" description="Helical" evidence="10">
    <location>
        <begin position="531"/>
        <end position="554"/>
    </location>
</feature>
<feature type="transmembrane region" description="Helical" evidence="10">
    <location>
        <begin position="566"/>
        <end position="583"/>
    </location>
</feature>
<protein>
    <recommendedName>
        <fullName evidence="11">ABC transporter domain-containing protein</fullName>
    </recommendedName>
</protein>
<evidence type="ECO:0000256" key="7">
    <source>
        <dbReference type="ARBA" id="ARBA00022989"/>
    </source>
</evidence>
<name>A0ABQ9KBS9_HEVBR</name>
<evidence type="ECO:0000256" key="2">
    <source>
        <dbReference type="ARBA" id="ARBA00005814"/>
    </source>
</evidence>
<feature type="transmembrane region" description="Helical" evidence="10">
    <location>
        <begin position="425"/>
        <end position="443"/>
    </location>
</feature>
<evidence type="ECO:0000256" key="3">
    <source>
        <dbReference type="ARBA" id="ARBA00022448"/>
    </source>
</evidence>
<gene>
    <name evidence="12" type="ORF">P3X46_033767</name>
</gene>
<evidence type="ECO:0000256" key="1">
    <source>
        <dbReference type="ARBA" id="ARBA00004141"/>
    </source>
</evidence>
<keyword evidence="4 10" id="KW-0812">Transmembrane</keyword>
<comment type="caution">
    <text evidence="12">The sequence shown here is derived from an EMBL/GenBank/DDBJ whole genome shotgun (WGS) entry which is preliminary data.</text>
</comment>
<evidence type="ECO:0000256" key="5">
    <source>
        <dbReference type="ARBA" id="ARBA00022741"/>
    </source>
</evidence>
<evidence type="ECO:0000256" key="4">
    <source>
        <dbReference type="ARBA" id="ARBA00022692"/>
    </source>
</evidence>